<dbReference type="EMBL" id="RCHS01001420">
    <property type="protein sequence ID" value="RMX53531.1"/>
    <property type="molecule type" value="Genomic_DNA"/>
</dbReference>
<proteinExistence type="predicted"/>
<accession>A0A3M6UIP9</accession>
<dbReference type="SUPFAM" id="SSF57997">
    <property type="entry name" value="Tropomyosin"/>
    <property type="match status" value="1"/>
</dbReference>
<gene>
    <name evidence="3" type="ORF">pdam_00004402</name>
</gene>
<dbReference type="Proteomes" id="UP000275408">
    <property type="component" value="Unassembled WGS sequence"/>
</dbReference>
<evidence type="ECO:0000256" key="1">
    <source>
        <dbReference type="SAM" id="Coils"/>
    </source>
</evidence>
<feature type="region of interest" description="Disordered" evidence="2">
    <location>
        <begin position="92"/>
        <end position="114"/>
    </location>
</feature>
<dbReference type="STRING" id="46731.A0A3M6UIP9"/>
<sequence>MVEFTNTDIDVVDRYEFIFRRERDEIDDNIVKDDNAVMSAAQNNKHEPEFDSDSKMDVDECNDLTRYKRSVPGVVNVSGYLFPQELSKALETAKPESKKKCTSQSEEKFPEEEPKLHKENIEMEFEQLKRENTELETQMSVMIEELEKYRKKIETLQVDLDESKVEVKRLQFKEEYKERELANLKRDLQSKEQKWKQGNEHVEKVMADIGDLWDDVDYMQESLKNSQERNEILTFEVDELTIMMQEMKREYWMEHNRGGCGHLREEVVLLNGSLELKEQRIVLLESQVDAFKAERSSFTNAAQSMEREMEILNNEKATTKTQFHERNRETSKIISDLQDEIAKLQKEKSTLSSELSKESGEDNQLCEITCEKSWITRKLEDHITRLRRENCSLTARVSKAYEKDVQLIELKEKVEFNKHQLKNLTEAAKASLNNKEKEVEEANRIIKKQDETIKNLIEEIRQERCDRDRLEVQSEKIKELEAQLQRMEDIKRNTSADALVLEVRPESSEKEHLKKAMEAKECRSHRAKELHKRIGHLENQLRERDDLINATLTSLNNNKRSLMEANNTIDLLTEQLEREKSDKETLRRALEVYESNSFAKKEMTEKIEKLEEQLQEMDDLREKTPRSLREKERSLEEAHVEIKELTQQMALEKPDKKCFKRKIKARKGIANRLNLVQKGTKRDTQGKGSIMAHVGKRLKNLLRKQQEVKGKEISTGCVLEKSRDDLRSNLNYSDKEFSSMRRQLEDSKFENADLKQRLGEKDGKVRALETSTKQLQEDLQKTHKYLKEREVGLDDVNETLQLKCSLLTTLGAELCLRSKELTQTNKDKGLEITRIEANLGEVKKELDIATSIVEKQNEQCANFKTCAMRKTLDAEEMQNELRRLSTRLECAKSEKEKFQKALLTATARLENERFFAEKEQKAPHVKVNSSLKELNTKGKQFWDTKIDLQGAAVPLPALEDEKAEQEENLAAFQGKLLHELNLLEETQYVENEKESPLLLTIGSAEREMAKLTRENSRQFRTELLHNGFEKPSESPCEVRYFPYKVREQCESAR</sequence>
<feature type="coiled-coil region" evidence="1">
    <location>
        <begin position="118"/>
        <end position="194"/>
    </location>
</feature>
<keyword evidence="4" id="KW-1185">Reference proteome</keyword>
<feature type="coiled-coil region" evidence="1">
    <location>
        <begin position="407"/>
        <end position="497"/>
    </location>
</feature>
<comment type="caution">
    <text evidence="3">The sequence shown here is derived from an EMBL/GenBank/DDBJ whole genome shotgun (WGS) entry which is preliminary data.</text>
</comment>
<name>A0A3M6UIP9_POCDA</name>
<evidence type="ECO:0000256" key="2">
    <source>
        <dbReference type="SAM" id="MobiDB-lite"/>
    </source>
</evidence>
<dbReference type="OrthoDB" id="5978166at2759"/>
<evidence type="ECO:0000313" key="4">
    <source>
        <dbReference type="Proteomes" id="UP000275408"/>
    </source>
</evidence>
<protein>
    <submittedName>
        <fullName evidence="3">Uncharacterized protein</fullName>
    </submittedName>
</protein>
<feature type="coiled-coil region" evidence="1">
    <location>
        <begin position="555"/>
        <end position="648"/>
    </location>
</feature>
<reference evidence="3 4" key="1">
    <citation type="journal article" date="2018" name="Sci. Rep.">
        <title>Comparative analysis of the Pocillopora damicornis genome highlights role of immune system in coral evolution.</title>
        <authorList>
            <person name="Cunning R."/>
            <person name="Bay R.A."/>
            <person name="Gillette P."/>
            <person name="Baker A.C."/>
            <person name="Traylor-Knowles N."/>
        </authorList>
    </citation>
    <scope>NUCLEOTIDE SEQUENCE [LARGE SCALE GENOMIC DNA]</scope>
    <source>
        <strain evidence="3">RSMAS</strain>
        <tissue evidence="3">Whole animal</tissue>
    </source>
</reference>
<organism evidence="3 4">
    <name type="scientific">Pocillopora damicornis</name>
    <name type="common">Cauliflower coral</name>
    <name type="synonym">Millepora damicornis</name>
    <dbReference type="NCBI Taxonomy" id="46731"/>
    <lineage>
        <taxon>Eukaryota</taxon>
        <taxon>Metazoa</taxon>
        <taxon>Cnidaria</taxon>
        <taxon>Anthozoa</taxon>
        <taxon>Hexacorallia</taxon>
        <taxon>Scleractinia</taxon>
        <taxon>Astrocoeniina</taxon>
        <taxon>Pocilloporidae</taxon>
        <taxon>Pocillopora</taxon>
    </lineage>
</organism>
<keyword evidence="1" id="KW-0175">Coiled coil</keyword>
<evidence type="ECO:0000313" key="3">
    <source>
        <dbReference type="EMBL" id="RMX53531.1"/>
    </source>
</evidence>
<feature type="coiled-coil region" evidence="1">
    <location>
        <begin position="274"/>
        <end position="361"/>
    </location>
</feature>
<dbReference type="AlphaFoldDB" id="A0A3M6UIP9"/>
<feature type="coiled-coil region" evidence="1">
    <location>
        <begin position="867"/>
        <end position="901"/>
    </location>
</feature>